<comment type="subcellular location">
    <subcellularLocation>
        <location evidence="1">Membrane</location>
        <topology evidence="1">Multi-pass membrane protein</topology>
    </subcellularLocation>
</comment>
<accession>A0A174KSV3</accession>
<evidence type="ECO:0000313" key="7">
    <source>
        <dbReference type="EMBL" id="CUP15284.1"/>
    </source>
</evidence>
<dbReference type="RefSeq" id="WP_022464040.1">
    <property type="nucleotide sequence ID" value="NZ_CZAJ01000019.1"/>
</dbReference>
<evidence type="ECO:0000256" key="2">
    <source>
        <dbReference type="ARBA" id="ARBA00022692"/>
    </source>
</evidence>
<evidence type="ECO:0000256" key="5">
    <source>
        <dbReference type="SAM" id="Phobius"/>
    </source>
</evidence>
<proteinExistence type="predicted"/>
<gene>
    <name evidence="7" type="ORF">ERS852497_02052</name>
</gene>
<evidence type="ECO:0000256" key="1">
    <source>
        <dbReference type="ARBA" id="ARBA00004141"/>
    </source>
</evidence>
<feature type="domain" description="TM2" evidence="6">
    <location>
        <begin position="10"/>
        <end position="51"/>
    </location>
</feature>
<feature type="transmembrane region" description="Helical" evidence="5">
    <location>
        <begin position="33"/>
        <end position="55"/>
    </location>
</feature>
<evidence type="ECO:0000256" key="3">
    <source>
        <dbReference type="ARBA" id="ARBA00022989"/>
    </source>
</evidence>
<reference evidence="7 8" key="1">
    <citation type="submission" date="2015-09" db="EMBL/GenBank/DDBJ databases">
        <authorList>
            <consortium name="Pathogen Informatics"/>
        </authorList>
    </citation>
    <scope>NUCLEOTIDE SEQUENCE [LARGE SCALE GENOMIC DNA]</scope>
    <source>
        <strain evidence="7 8">2789STDY5834884</strain>
    </source>
</reference>
<dbReference type="EMBL" id="CZAJ01000019">
    <property type="protein sequence ID" value="CUP15284.1"/>
    <property type="molecule type" value="Genomic_DNA"/>
</dbReference>
<dbReference type="InterPro" id="IPR007829">
    <property type="entry name" value="TM2"/>
</dbReference>
<dbReference type="AlphaFoldDB" id="A0A174KSV3"/>
<feature type="transmembrane region" description="Helical" evidence="5">
    <location>
        <begin position="6"/>
        <end position="21"/>
    </location>
</feature>
<evidence type="ECO:0000259" key="6">
    <source>
        <dbReference type="Pfam" id="PF05154"/>
    </source>
</evidence>
<dbReference type="Pfam" id="PF05154">
    <property type="entry name" value="TM2"/>
    <property type="match status" value="1"/>
</dbReference>
<evidence type="ECO:0000313" key="8">
    <source>
        <dbReference type="Proteomes" id="UP000095602"/>
    </source>
</evidence>
<name>A0A174KSV3_9FIRM</name>
<dbReference type="GO" id="GO:0016020">
    <property type="term" value="C:membrane"/>
    <property type="evidence" value="ECO:0007669"/>
    <property type="project" value="UniProtKB-SubCell"/>
</dbReference>
<keyword evidence="4 5" id="KW-0472">Membrane</keyword>
<protein>
    <submittedName>
        <fullName evidence="7">TM2 domain</fullName>
    </submittedName>
</protein>
<dbReference type="Proteomes" id="UP000095602">
    <property type="component" value="Unassembled WGS sequence"/>
</dbReference>
<sequence>MVWTAAWTDFVICLLFGWLGVHKFREKKIGMGILYLCTFGLFCIGWFVDCIRYLLAAIHGERIQGNRPMQISADAPLPVVPSNVMLANGEVCHYCGPATFVKTKNVVVGYSGGSRGTSVRIAKGMSVHLGARKAAPIRGDVQERTQGVLSITNKRVVFSANKGAFDKKISALSAVTPYQNGIAFQFGDQQYPLETRQPEYIYQILARVVNSSEDI</sequence>
<keyword evidence="3 5" id="KW-1133">Transmembrane helix</keyword>
<keyword evidence="2 5" id="KW-0812">Transmembrane</keyword>
<organism evidence="7 8">
    <name type="scientific">Agathobacter rectalis</name>
    <dbReference type="NCBI Taxonomy" id="39491"/>
    <lineage>
        <taxon>Bacteria</taxon>
        <taxon>Bacillati</taxon>
        <taxon>Bacillota</taxon>
        <taxon>Clostridia</taxon>
        <taxon>Lachnospirales</taxon>
        <taxon>Lachnospiraceae</taxon>
        <taxon>Agathobacter</taxon>
    </lineage>
</organism>
<evidence type="ECO:0000256" key="4">
    <source>
        <dbReference type="ARBA" id="ARBA00023136"/>
    </source>
</evidence>